<dbReference type="AlphaFoldDB" id="A0AAW0C2Y0"/>
<comment type="similarity">
    <text evidence="1 5">Belongs to the peptidase A1 family.</text>
</comment>
<feature type="active site" evidence="3">
    <location>
        <position position="164"/>
    </location>
</feature>
<evidence type="ECO:0000259" key="7">
    <source>
        <dbReference type="PROSITE" id="PS51767"/>
    </source>
</evidence>
<dbReference type="Proteomes" id="UP001362999">
    <property type="component" value="Unassembled WGS sequence"/>
</dbReference>
<dbReference type="Pfam" id="PF00026">
    <property type="entry name" value="Asp"/>
    <property type="match status" value="1"/>
</dbReference>
<reference evidence="8 9" key="1">
    <citation type="journal article" date="2024" name="J Genomics">
        <title>Draft genome sequencing and assembly of Favolaschia claudopus CIRM-BRFM 2984 isolated from oak limbs.</title>
        <authorList>
            <person name="Navarro D."/>
            <person name="Drula E."/>
            <person name="Chaduli D."/>
            <person name="Cazenave R."/>
            <person name="Ahrendt S."/>
            <person name="Wang J."/>
            <person name="Lipzen A."/>
            <person name="Daum C."/>
            <person name="Barry K."/>
            <person name="Grigoriev I.V."/>
            <person name="Favel A."/>
            <person name="Rosso M.N."/>
            <person name="Martin F."/>
        </authorList>
    </citation>
    <scope>NUCLEOTIDE SEQUENCE [LARGE SCALE GENOMIC DNA]</scope>
    <source>
        <strain evidence="8 9">CIRM-BRFM 2984</strain>
    </source>
</reference>
<feature type="disulfide bond" evidence="4">
    <location>
        <begin position="177"/>
        <end position="185"/>
    </location>
</feature>
<evidence type="ECO:0000256" key="2">
    <source>
        <dbReference type="ARBA" id="ARBA00022750"/>
    </source>
</evidence>
<evidence type="ECO:0000256" key="4">
    <source>
        <dbReference type="PIRSR" id="PIRSR601461-2"/>
    </source>
</evidence>
<evidence type="ECO:0000313" key="8">
    <source>
        <dbReference type="EMBL" id="KAK7032874.1"/>
    </source>
</evidence>
<dbReference type="PANTHER" id="PTHR47966:SF75">
    <property type="entry name" value="ENDOPEPTIDASE (CTSD), PUTATIVE (AFU_ORTHOLOGUE AFUA_4G07040)-RELATED"/>
    <property type="match status" value="1"/>
</dbReference>
<dbReference type="InterPro" id="IPR021109">
    <property type="entry name" value="Peptidase_aspartic_dom_sf"/>
</dbReference>
<accession>A0AAW0C2Y0</accession>
<evidence type="ECO:0000256" key="1">
    <source>
        <dbReference type="ARBA" id="ARBA00007447"/>
    </source>
</evidence>
<dbReference type="EMBL" id="JAWWNJ010000023">
    <property type="protein sequence ID" value="KAK7032874.1"/>
    <property type="molecule type" value="Genomic_DNA"/>
</dbReference>
<dbReference type="GO" id="GO:0004190">
    <property type="term" value="F:aspartic-type endopeptidase activity"/>
    <property type="evidence" value="ECO:0007669"/>
    <property type="project" value="UniProtKB-KW"/>
</dbReference>
<dbReference type="InterPro" id="IPR001969">
    <property type="entry name" value="Aspartic_peptidase_AS"/>
</dbReference>
<sequence length="461" mass="48841">MRFPTSLLALLTAIVFISVDARPIRNARNAPRLITIPLKRMEGDASLHVEIRHQQQINRAQRLAARASNLAGPSDAQLRENLERRASFLPSTVQKRFNRPPPDYILPSDDGAVISNLAALDDDTDEPAVLAKNSSAVAPDGADTGYFFTVPIGNPARPFNVILDSGSSDFWVMSDQCESEDGGGCGEHTYLSESNSQSFVNLHTKWNITYGSGAADGELVQDTIIVGGMVLTNHTFGVAHSISQGFARDSAADGLMGLGGKGLSNQGVPTPVEALKNAGFIDSAITSYRLPRFIDRTNNGEVSFGGLDETKFDPSTLVTVNNTGDGFWLAPLGGVSVDGVDVNGIQSSVGLMDTGTTLLAIPTKDADAVHAKIPGAKLQGSGQYSVPCNTTTVVSLKFGGKSFDINPKDLPFAALGKTTGDCTSGIASFDDDKFLVGDTFLKSVYFSTNVEDNTMTLAKAI</sequence>
<dbReference type="InterPro" id="IPR034164">
    <property type="entry name" value="Pepsin-like_dom"/>
</dbReference>
<dbReference type="InterPro" id="IPR001461">
    <property type="entry name" value="Aspartic_peptidase_A1"/>
</dbReference>
<feature type="active site" evidence="3">
    <location>
        <position position="353"/>
    </location>
</feature>
<dbReference type="FunFam" id="2.40.70.10:FF:000008">
    <property type="entry name" value="Cathepsin D"/>
    <property type="match status" value="1"/>
</dbReference>
<feature type="signal peptide" evidence="6">
    <location>
        <begin position="1"/>
        <end position="21"/>
    </location>
</feature>
<dbReference type="CDD" id="cd05471">
    <property type="entry name" value="pepsin_like"/>
    <property type="match status" value="1"/>
</dbReference>
<dbReference type="GO" id="GO:0006508">
    <property type="term" value="P:proteolysis"/>
    <property type="evidence" value="ECO:0007669"/>
    <property type="project" value="UniProtKB-KW"/>
</dbReference>
<keyword evidence="6" id="KW-0732">Signal</keyword>
<feature type="domain" description="Peptidase A1" evidence="7">
    <location>
        <begin position="146"/>
        <end position="458"/>
    </location>
</feature>
<evidence type="ECO:0000256" key="6">
    <source>
        <dbReference type="SAM" id="SignalP"/>
    </source>
</evidence>
<organism evidence="8 9">
    <name type="scientific">Favolaschia claudopus</name>
    <dbReference type="NCBI Taxonomy" id="2862362"/>
    <lineage>
        <taxon>Eukaryota</taxon>
        <taxon>Fungi</taxon>
        <taxon>Dikarya</taxon>
        <taxon>Basidiomycota</taxon>
        <taxon>Agaricomycotina</taxon>
        <taxon>Agaricomycetes</taxon>
        <taxon>Agaricomycetidae</taxon>
        <taxon>Agaricales</taxon>
        <taxon>Marasmiineae</taxon>
        <taxon>Mycenaceae</taxon>
        <taxon>Favolaschia</taxon>
    </lineage>
</organism>
<keyword evidence="5 8" id="KW-0645">Protease</keyword>
<dbReference type="Gene3D" id="2.40.70.10">
    <property type="entry name" value="Acid Proteases"/>
    <property type="match status" value="2"/>
</dbReference>
<dbReference type="PRINTS" id="PR00792">
    <property type="entry name" value="PEPSIN"/>
</dbReference>
<dbReference type="PROSITE" id="PS51767">
    <property type="entry name" value="PEPTIDASE_A1"/>
    <property type="match status" value="1"/>
</dbReference>
<keyword evidence="4" id="KW-1015">Disulfide bond</keyword>
<keyword evidence="5" id="KW-0378">Hydrolase</keyword>
<dbReference type="PANTHER" id="PTHR47966">
    <property type="entry name" value="BETA-SITE APP-CLEAVING ENZYME, ISOFORM A-RELATED"/>
    <property type="match status" value="1"/>
</dbReference>
<dbReference type="SUPFAM" id="SSF50630">
    <property type="entry name" value="Acid proteases"/>
    <property type="match status" value="1"/>
</dbReference>
<comment type="caution">
    <text evidence="8">The sequence shown here is derived from an EMBL/GenBank/DDBJ whole genome shotgun (WGS) entry which is preliminary data.</text>
</comment>
<feature type="chain" id="PRO_5043597721" evidence="6">
    <location>
        <begin position="22"/>
        <end position="461"/>
    </location>
</feature>
<proteinExistence type="inferred from homology"/>
<dbReference type="PROSITE" id="PS00141">
    <property type="entry name" value="ASP_PROTEASE"/>
    <property type="match status" value="1"/>
</dbReference>
<evidence type="ECO:0000313" key="9">
    <source>
        <dbReference type="Proteomes" id="UP001362999"/>
    </source>
</evidence>
<evidence type="ECO:0000256" key="5">
    <source>
        <dbReference type="RuleBase" id="RU000454"/>
    </source>
</evidence>
<gene>
    <name evidence="8" type="ORF">R3P38DRAFT_2919437</name>
</gene>
<evidence type="ECO:0000256" key="3">
    <source>
        <dbReference type="PIRSR" id="PIRSR601461-1"/>
    </source>
</evidence>
<keyword evidence="9" id="KW-1185">Reference proteome</keyword>
<keyword evidence="2 5" id="KW-0064">Aspartyl protease</keyword>
<protein>
    <submittedName>
        <fullName evidence="8">Acid protease</fullName>
    </submittedName>
</protein>
<dbReference type="InterPro" id="IPR033121">
    <property type="entry name" value="PEPTIDASE_A1"/>
</dbReference>
<name>A0AAW0C2Y0_9AGAR</name>